<feature type="signal peptide" evidence="1">
    <location>
        <begin position="1"/>
        <end position="24"/>
    </location>
</feature>
<keyword evidence="1" id="KW-0732">Signal</keyword>
<keyword evidence="3" id="KW-1185">Reference proteome</keyword>
<feature type="chain" id="PRO_5036210003" evidence="1">
    <location>
        <begin position="25"/>
        <end position="224"/>
    </location>
</feature>
<name>A0A7R9BFE4_9CRUS</name>
<gene>
    <name evidence="2" type="ORF">NMOB1V02_LOCUS1375</name>
</gene>
<accession>A0A7R9BFE4</accession>
<sequence>MTKMNGILARGSLLIVVFVTVAQSQYLIDIKKIPKNINADMCQCAASIKTEERIARSRVAQQACEDKLGVPIPDFEGQAREEVKKPLPRGLAQWTRKQVENPGVDYKCLNHLRELYFHQKKLQNFLDEIEKFKTDQYKTCFGQKMNWFKENGQLDKVSVKNEIAGSNLINKKLQQSLEVLSLTCRGNTIDDLESYIKCATKPCADPEFFDLLGKAKPASESTGP</sequence>
<reference evidence="2" key="1">
    <citation type="submission" date="2020-11" db="EMBL/GenBank/DDBJ databases">
        <authorList>
            <person name="Tran Van P."/>
        </authorList>
    </citation>
    <scope>NUCLEOTIDE SEQUENCE</scope>
</reference>
<dbReference type="Proteomes" id="UP000678499">
    <property type="component" value="Unassembled WGS sequence"/>
</dbReference>
<evidence type="ECO:0000256" key="1">
    <source>
        <dbReference type="SAM" id="SignalP"/>
    </source>
</evidence>
<evidence type="ECO:0000313" key="2">
    <source>
        <dbReference type="EMBL" id="CAD7273491.1"/>
    </source>
</evidence>
<evidence type="ECO:0000313" key="3">
    <source>
        <dbReference type="Proteomes" id="UP000678499"/>
    </source>
</evidence>
<dbReference type="EMBL" id="CAJPEX010000136">
    <property type="protein sequence ID" value="CAG0913643.1"/>
    <property type="molecule type" value="Genomic_DNA"/>
</dbReference>
<proteinExistence type="predicted"/>
<organism evidence="2">
    <name type="scientific">Notodromas monacha</name>
    <dbReference type="NCBI Taxonomy" id="399045"/>
    <lineage>
        <taxon>Eukaryota</taxon>
        <taxon>Metazoa</taxon>
        <taxon>Ecdysozoa</taxon>
        <taxon>Arthropoda</taxon>
        <taxon>Crustacea</taxon>
        <taxon>Oligostraca</taxon>
        <taxon>Ostracoda</taxon>
        <taxon>Podocopa</taxon>
        <taxon>Podocopida</taxon>
        <taxon>Cypridocopina</taxon>
        <taxon>Cypridoidea</taxon>
        <taxon>Cyprididae</taxon>
        <taxon>Notodromas</taxon>
    </lineage>
</organism>
<dbReference type="EMBL" id="OA882173">
    <property type="protein sequence ID" value="CAD7273491.1"/>
    <property type="molecule type" value="Genomic_DNA"/>
</dbReference>
<protein>
    <submittedName>
        <fullName evidence="2">Uncharacterized protein</fullName>
    </submittedName>
</protein>
<dbReference type="AlphaFoldDB" id="A0A7R9BFE4"/>